<organism evidence="3">
    <name type="scientific">viral metagenome</name>
    <dbReference type="NCBI Taxonomy" id="1070528"/>
    <lineage>
        <taxon>unclassified sequences</taxon>
        <taxon>metagenomes</taxon>
        <taxon>organismal metagenomes</taxon>
    </lineage>
</organism>
<evidence type="ECO:0000313" key="3">
    <source>
        <dbReference type="EMBL" id="QJA92585.1"/>
    </source>
</evidence>
<evidence type="ECO:0000259" key="2">
    <source>
        <dbReference type="Pfam" id="PF20030"/>
    </source>
</evidence>
<dbReference type="PANTHER" id="PTHR32204:SF0">
    <property type="entry name" value="ATPASE RAVA"/>
    <property type="match status" value="1"/>
</dbReference>
<dbReference type="EMBL" id="MT143079">
    <property type="protein sequence ID" value="QJA92585.1"/>
    <property type="molecule type" value="Genomic_DNA"/>
</dbReference>
<dbReference type="InterPro" id="IPR050513">
    <property type="entry name" value="RavA_ATPases"/>
</dbReference>
<dbReference type="Pfam" id="PF20030">
    <property type="entry name" value="bpMoxR"/>
    <property type="match status" value="1"/>
</dbReference>
<dbReference type="SUPFAM" id="SSF52540">
    <property type="entry name" value="P-loop containing nucleoside triphosphate hydrolases"/>
    <property type="match status" value="1"/>
</dbReference>
<name>A0A6M3LI67_9ZZZZ</name>
<gene>
    <name evidence="3" type="ORF">MM415B04570_0006</name>
</gene>
<dbReference type="CDD" id="cd00009">
    <property type="entry name" value="AAA"/>
    <property type="match status" value="1"/>
</dbReference>
<dbReference type="InterPro" id="IPR041538">
    <property type="entry name" value="RavA-like_AAA_lid"/>
</dbReference>
<proteinExistence type="predicted"/>
<evidence type="ECO:0000259" key="1">
    <source>
        <dbReference type="Pfam" id="PF17868"/>
    </source>
</evidence>
<dbReference type="InterPro" id="IPR045427">
    <property type="entry name" value="MoxR"/>
</dbReference>
<dbReference type="PANTHER" id="PTHR32204">
    <property type="entry name" value="ATPASE RAVA"/>
    <property type="match status" value="1"/>
</dbReference>
<feature type="domain" description="ATPase RavA-like AAA lid" evidence="1">
    <location>
        <begin position="237"/>
        <end position="305"/>
    </location>
</feature>
<feature type="domain" description="MoxR" evidence="2">
    <location>
        <begin position="26"/>
        <end position="196"/>
    </location>
</feature>
<dbReference type="Pfam" id="PF17868">
    <property type="entry name" value="AAA_lid_8"/>
    <property type="match status" value="1"/>
</dbReference>
<dbReference type="AlphaFoldDB" id="A0A6M3LI67"/>
<accession>A0A6M3LI67</accession>
<dbReference type="Gene3D" id="3.40.50.300">
    <property type="entry name" value="P-loop containing nucleotide triphosphate hydrolases"/>
    <property type="match status" value="1"/>
</dbReference>
<dbReference type="InterPro" id="IPR027417">
    <property type="entry name" value="P-loop_NTPase"/>
</dbReference>
<sequence length="392" mass="44109">MKLNKEEKSSQGVKLPEKKKVSVNEKMMAVVNEMNGLFLEREEINYALVVAMVSEQNMLMVGPPGTAKSMVANYLGKAIGGKFFQRLMHKFMTPDELFGPPDIGALKNGHYKRVSENTLLDADVALLDEIWKASSAINNSILTVLNERRYAENGDVKKLPLKLVVGASNEYPQGEELAAAFDRWPIRLEASYIEEAENFFKLLESPDQDPTPKTIVPFEEVKQLVEKAKAINPDRKICMVLDNLKRSLMKEGIVISDRRWKKSIRILKAVAVLAGRDQIEEDDLSFLTNVLWNQPEQKKAVAKIIISLVNPLRQKALEILDAANEINRVALAGGSAQLAECNDKFRRMKGDLEKLHNQSKDSGKSTQVFEEVKEKIERMQKVVISKLTGVDM</sequence>
<protein>
    <submittedName>
        <fullName evidence="3">Putative ATPase domain containing protein</fullName>
    </submittedName>
</protein>
<reference evidence="3" key="1">
    <citation type="submission" date="2020-03" db="EMBL/GenBank/DDBJ databases">
        <title>The deep terrestrial virosphere.</title>
        <authorList>
            <person name="Holmfeldt K."/>
            <person name="Nilsson E."/>
            <person name="Simone D."/>
            <person name="Lopez-Fernandez M."/>
            <person name="Wu X."/>
            <person name="de Brujin I."/>
            <person name="Lundin D."/>
            <person name="Andersson A."/>
            <person name="Bertilsson S."/>
            <person name="Dopson M."/>
        </authorList>
    </citation>
    <scope>NUCLEOTIDE SEQUENCE</scope>
    <source>
        <strain evidence="3">MM415B04570</strain>
    </source>
</reference>